<dbReference type="GO" id="GO:0103023">
    <property type="term" value="F:ITPase activity"/>
    <property type="evidence" value="ECO:0007669"/>
    <property type="project" value="UniProtKB-EC"/>
</dbReference>
<dbReference type="GO" id="GO:0009117">
    <property type="term" value="P:nucleotide metabolic process"/>
    <property type="evidence" value="ECO:0007669"/>
    <property type="project" value="UniProtKB-KW"/>
</dbReference>
<comment type="subunit">
    <text evidence="11">Homodimer.</text>
</comment>
<dbReference type="EMBL" id="FOPC01000002">
    <property type="protein sequence ID" value="SFG24508.1"/>
    <property type="molecule type" value="Genomic_DNA"/>
</dbReference>
<evidence type="ECO:0000313" key="13">
    <source>
        <dbReference type="EMBL" id="SFG24508.1"/>
    </source>
</evidence>
<dbReference type="Pfam" id="PF01931">
    <property type="entry name" value="NTPase_I-T"/>
    <property type="match status" value="1"/>
</dbReference>
<dbReference type="GO" id="GO:0006772">
    <property type="term" value="P:thiamine metabolic process"/>
    <property type="evidence" value="ECO:0007669"/>
    <property type="project" value="TreeGrafter"/>
</dbReference>
<sequence length="194" mass="21408">MIRLFFMNLPKRQNFQPTEKPLVIVGSKNPVKIYSTEDAFTLAFNKGFHINGVSSYSDVSAQPMGDKETLLGAKNRALNAQKIFPEGDYWVGIEGGLDTDEQGMNAFAWVYILDSEGRSGQAKTGIFYVPNAIADLVNSGMELGHADDQFFDRENSKQGGGSVGILTHGALDRRSYYSQAVLLALIPFLNKNLY</sequence>
<comment type="cofactor">
    <cofactor evidence="11">
        <name>Mg(2+)</name>
        <dbReference type="ChEBI" id="CHEBI:18420"/>
    </cofactor>
    <cofactor evidence="11">
        <name>Mn(2+)</name>
        <dbReference type="ChEBI" id="CHEBI:29035"/>
    </cofactor>
    <text evidence="11">Binds 1 divalent metal cation per subunit; can use either Mg(2+) or Mn(2+).</text>
</comment>
<dbReference type="Proteomes" id="UP000199642">
    <property type="component" value="Unassembled WGS sequence"/>
</dbReference>
<evidence type="ECO:0000313" key="14">
    <source>
        <dbReference type="Proteomes" id="UP000199642"/>
    </source>
</evidence>
<comment type="function">
    <text evidence="11">Phosphatase that hydrolyzes non-canonical purine nucleotides such as XTP and ITP to their respective diphosphate derivatives. Probably excludes non-canonical purines from DNA/RNA precursor pool, thus preventing their incorporation into DNA/RNA and avoiding chromosomal lesions.</text>
</comment>
<comment type="similarity">
    <text evidence="10 11">Belongs to the YjjX NTPase family.</text>
</comment>
<dbReference type="InterPro" id="IPR002786">
    <property type="entry name" value="Non_canon_purine_NTPase"/>
</dbReference>
<dbReference type="GO" id="GO:0000166">
    <property type="term" value="F:nucleotide binding"/>
    <property type="evidence" value="ECO:0007669"/>
    <property type="project" value="UniProtKB-KW"/>
</dbReference>
<comment type="caution">
    <text evidence="11">Lacks conserved residue(s) required for the propagation of feature annotation.</text>
</comment>
<dbReference type="InterPro" id="IPR029001">
    <property type="entry name" value="ITPase-like_fam"/>
</dbReference>
<accession>A0A1I2Q878</accession>
<reference evidence="14" key="1">
    <citation type="submission" date="2016-10" db="EMBL/GenBank/DDBJ databases">
        <authorList>
            <person name="Varghese N."/>
            <person name="Submissions S."/>
        </authorList>
    </citation>
    <scope>NUCLEOTIDE SEQUENCE [LARGE SCALE GENOMIC DNA]</scope>
    <source>
        <strain evidence="14">DSM 19315</strain>
    </source>
</reference>
<evidence type="ECO:0000256" key="1">
    <source>
        <dbReference type="ARBA" id="ARBA00001936"/>
    </source>
</evidence>
<evidence type="ECO:0000256" key="2">
    <source>
        <dbReference type="ARBA" id="ARBA00022723"/>
    </source>
</evidence>
<gene>
    <name evidence="13" type="ORF">SAMN04487988_102156</name>
</gene>
<evidence type="ECO:0000256" key="11">
    <source>
        <dbReference type="HAMAP-Rule" id="MF_00648"/>
    </source>
</evidence>
<feature type="binding site" evidence="11">
    <location>
        <begin position="86"/>
        <end position="87"/>
    </location>
    <ligand>
        <name>substrate</name>
    </ligand>
</feature>
<feature type="domain" description="Non-canonical purine NTP phosphatase/PRRC1" evidence="12">
    <location>
        <begin position="26"/>
        <end position="189"/>
    </location>
</feature>
<evidence type="ECO:0000256" key="4">
    <source>
        <dbReference type="ARBA" id="ARBA00022801"/>
    </source>
</evidence>
<dbReference type="PANTHER" id="PTHR34699:SF2">
    <property type="entry name" value="NON-CANONICAL PURINE NTP PHOSPHATASE_PRRC1 DOMAIN-CONTAINING PROTEIN"/>
    <property type="match status" value="1"/>
</dbReference>
<evidence type="ECO:0000256" key="5">
    <source>
        <dbReference type="ARBA" id="ARBA00022842"/>
    </source>
</evidence>
<evidence type="ECO:0000256" key="9">
    <source>
        <dbReference type="ARBA" id="ARBA00048781"/>
    </source>
</evidence>
<evidence type="ECO:0000256" key="8">
    <source>
        <dbReference type="ARBA" id="ARBA00048174"/>
    </source>
</evidence>
<dbReference type="InterPro" id="IPR050299">
    <property type="entry name" value="YjjX_NTPase"/>
</dbReference>
<evidence type="ECO:0000256" key="6">
    <source>
        <dbReference type="ARBA" id="ARBA00023080"/>
    </source>
</evidence>
<organism evidence="13 14">
    <name type="scientific">Algoriphagus hitonicola</name>
    <dbReference type="NCBI Taxonomy" id="435880"/>
    <lineage>
        <taxon>Bacteria</taxon>
        <taxon>Pseudomonadati</taxon>
        <taxon>Bacteroidota</taxon>
        <taxon>Cytophagia</taxon>
        <taxon>Cytophagales</taxon>
        <taxon>Cyclobacteriaceae</taxon>
        <taxon>Algoriphagus</taxon>
    </lineage>
</organism>
<dbReference type="HAMAP" id="MF_00648">
    <property type="entry name" value="Non_canon_purine_NTPase_YjjX"/>
    <property type="match status" value="1"/>
</dbReference>
<comment type="cofactor">
    <cofactor evidence="1">
        <name>Mn(2+)</name>
        <dbReference type="ChEBI" id="CHEBI:29035"/>
    </cofactor>
</comment>
<evidence type="ECO:0000256" key="7">
    <source>
        <dbReference type="ARBA" id="ARBA00023211"/>
    </source>
</evidence>
<dbReference type="AlphaFoldDB" id="A0A1I2Q878"/>
<feature type="binding site" evidence="11">
    <location>
        <position position="86"/>
    </location>
    <ligand>
        <name>Mg(2+)</name>
        <dbReference type="ChEBI" id="CHEBI:18420"/>
    </ligand>
</feature>
<evidence type="ECO:0000256" key="10">
    <source>
        <dbReference type="ARBA" id="ARBA00060855"/>
    </source>
</evidence>
<keyword evidence="2 11" id="KW-0479">Metal-binding</keyword>
<dbReference type="PANTHER" id="PTHR34699">
    <property type="match status" value="1"/>
</dbReference>
<comment type="catalytic activity">
    <reaction evidence="9 11">
        <text>XTP + H2O = XDP + phosphate + H(+)</text>
        <dbReference type="Rhea" id="RHEA:28406"/>
        <dbReference type="ChEBI" id="CHEBI:15377"/>
        <dbReference type="ChEBI" id="CHEBI:15378"/>
        <dbReference type="ChEBI" id="CHEBI:43474"/>
        <dbReference type="ChEBI" id="CHEBI:59884"/>
        <dbReference type="ChEBI" id="CHEBI:61314"/>
        <dbReference type="EC" id="3.6.1.73"/>
    </reaction>
</comment>
<dbReference type="EC" id="3.6.1.73" evidence="11"/>
<proteinExistence type="inferred from homology"/>
<dbReference type="SUPFAM" id="SSF52972">
    <property type="entry name" value="ITPase-like"/>
    <property type="match status" value="1"/>
</dbReference>
<dbReference type="Gene3D" id="3.90.950.10">
    <property type="match status" value="1"/>
</dbReference>
<dbReference type="STRING" id="435880.SAMN04487988_102156"/>
<keyword evidence="6 11" id="KW-0546">Nucleotide metabolism</keyword>
<name>A0A1I2Q878_9BACT</name>
<keyword evidence="4 11" id="KW-0378">Hydrolase</keyword>
<evidence type="ECO:0000259" key="12">
    <source>
        <dbReference type="Pfam" id="PF01931"/>
    </source>
</evidence>
<evidence type="ECO:0000256" key="3">
    <source>
        <dbReference type="ARBA" id="ARBA00022741"/>
    </source>
</evidence>
<protein>
    <recommendedName>
        <fullName evidence="11">Probable inosine/xanthosine triphosphatase</fullName>
        <shortName evidence="11">ITPase/XTPase</shortName>
        <ecNumber evidence="11">3.6.1.73</ecNumber>
    </recommendedName>
    <alternativeName>
        <fullName evidence="11">Non-canonical purine NTP phosphatase</fullName>
    </alternativeName>
    <alternativeName>
        <fullName evidence="11">Non-standard purine NTP phosphatase</fullName>
    </alternativeName>
    <alternativeName>
        <fullName evidence="11">Nucleoside-triphosphate phosphatase</fullName>
        <shortName evidence="11">NTPase</shortName>
    </alternativeName>
</protein>
<keyword evidence="7 11" id="KW-0464">Manganese</keyword>
<dbReference type="FunFam" id="3.90.950.10:FF:000002">
    <property type="entry name" value="Inosine/xanthosine triphosphatase"/>
    <property type="match status" value="1"/>
</dbReference>
<dbReference type="NCBIfam" id="TIGR00258">
    <property type="entry name" value="inosine/xanthosine triphosphatase"/>
    <property type="match status" value="1"/>
</dbReference>
<dbReference type="GO" id="GO:0046872">
    <property type="term" value="F:metal ion binding"/>
    <property type="evidence" value="ECO:0007669"/>
    <property type="project" value="UniProtKB-KW"/>
</dbReference>
<keyword evidence="14" id="KW-1185">Reference proteome</keyword>
<dbReference type="InterPro" id="IPR026533">
    <property type="entry name" value="NTPase/PRRC1"/>
</dbReference>
<comment type="catalytic activity">
    <reaction evidence="8 11">
        <text>ITP + H2O = IDP + phosphate + H(+)</text>
        <dbReference type="Rhea" id="RHEA:28330"/>
        <dbReference type="ChEBI" id="CHEBI:15377"/>
        <dbReference type="ChEBI" id="CHEBI:15378"/>
        <dbReference type="ChEBI" id="CHEBI:43474"/>
        <dbReference type="ChEBI" id="CHEBI:58280"/>
        <dbReference type="ChEBI" id="CHEBI:61402"/>
        <dbReference type="EC" id="3.6.1.73"/>
    </reaction>
</comment>
<keyword evidence="3 11" id="KW-0547">Nucleotide-binding</keyword>
<keyword evidence="5 11" id="KW-0460">Magnesium</keyword>